<organism evidence="7">
    <name type="scientific">Bacteroides intestinalis</name>
    <dbReference type="NCBI Taxonomy" id="329854"/>
    <lineage>
        <taxon>Bacteria</taxon>
        <taxon>Pseudomonadati</taxon>
        <taxon>Bacteroidota</taxon>
        <taxon>Bacteroidia</taxon>
        <taxon>Bacteroidales</taxon>
        <taxon>Bacteroidaceae</taxon>
        <taxon>Bacteroides</taxon>
    </lineage>
</organism>
<dbReference type="AlphaFoldDB" id="A0A139LIK7"/>
<dbReference type="InterPro" id="IPR002241">
    <property type="entry name" value="Glyco_hydro_27"/>
</dbReference>
<dbReference type="InterPro" id="IPR013783">
    <property type="entry name" value="Ig-like_fold"/>
</dbReference>
<evidence type="ECO:0000256" key="3">
    <source>
        <dbReference type="ARBA" id="ARBA00022801"/>
    </source>
</evidence>
<comment type="catalytic activity">
    <reaction evidence="5">
        <text>Hydrolysis of terminal, non-reducing alpha-D-galactose residues in alpha-D-galactosides, including galactose oligosaccharides, galactomannans and galactolipids.</text>
        <dbReference type="EC" id="3.2.1.22"/>
    </reaction>
</comment>
<dbReference type="PANTHER" id="PTHR11452">
    <property type="entry name" value="ALPHA-GALACTOSIDASE/ALPHA-N-ACETYLGALACTOSAMINIDASE"/>
    <property type="match status" value="1"/>
</dbReference>
<dbReference type="SUPFAM" id="SSF51011">
    <property type="entry name" value="Glycosyl hydrolase domain"/>
    <property type="match status" value="1"/>
</dbReference>
<dbReference type="RefSeq" id="WP_061435674.1">
    <property type="nucleotide sequence ID" value="NZ_KQ968691.1"/>
</dbReference>
<dbReference type="SMART" id="SM00776">
    <property type="entry name" value="NPCBM"/>
    <property type="match status" value="1"/>
</dbReference>
<comment type="similarity">
    <text evidence="1 5">Belongs to the glycosyl hydrolase 27 family.</text>
</comment>
<evidence type="ECO:0000313" key="7">
    <source>
        <dbReference type="EMBL" id="KXT51277.1"/>
    </source>
</evidence>
<dbReference type="GO" id="GO:0016020">
    <property type="term" value="C:membrane"/>
    <property type="evidence" value="ECO:0007669"/>
    <property type="project" value="InterPro"/>
</dbReference>
<dbReference type="CDD" id="cd14792">
    <property type="entry name" value="GH27"/>
    <property type="match status" value="1"/>
</dbReference>
<dbReference type="InterPro" id="IPR013785">
    <property type="entry name" value="Aldolase_TIM"/>
</dbReference>
<dbReference type="Pfam" id="PF08305">
    <property type="entry name" value="NPCBM"/>
    <property type="match status" value="1"/>
</dbReference>
<keyword evidence="3 5" id="KW-0378">Hydrolase</keyword>
<name>A0A139LIK7_9BACE</name>
<keyword evidence="2" id="KW-0732">Signal</keyword>
<feature type="domain" description="Glycosyl hydrolase family 98 putative carbohydrate-binding module" evidence="6">
    <location>
        <begin position="25"/>
        <end position="165"/>
    </location>
</feature>
<sequence length="677" mass="74470">MKNNMKQFLALVGFVIASITTGCGQSHTVWLDDLDLTAMTQGHGVAMKNKSVDGKPLTIGGQTFERGVGTHSVSEIAIQLDGKAVSFTAQVGLDDEIIEHKTSAEFIVIGDGARLWTSGIVKAGDAPKLCSVSLDGVKRLELIVADGGDGPYYDHADWADAKIISKGKKSFPTLKFIATEPYILTPPAPATPRINGASVFGVRPGSPFQYQIAATGDRPMRFAAEGLPAGLEIHPETGLITGKLTKAGTFEVVLQAKNVKGTAERKLRIECGDRIALTPPMGWNSWNCFGHEVSAEKVKQAARAMIESGLVNYGWTYINIDDSWQHHRDPNDRTRGGRLRDDQGNIIPNAQFPDMKGLTDYIHSLGLKVGIYSSPGPWTCGGCVGSYGYEKQDADMYGEWGLDYLKYDWCSYGGVLDRDLDKDPYSVSSLAFQGGGDSIAGRKPFKIMGDYLRQQPRDIVYNLCQYGMGDVWRWGDAVGGQCWRTTNDITDTWESVKGIALSQDRAAAWAKPGNWNDPDMLVLGIVGWGNPHQTKLKPDEQYLHFSLWSLFSAPLLIGCDLEKMDDFTLSLLTNNEVIAVNQDPLGKQATCVYSIGELRIYVKELEDGSKAVGFCNFDREKADISFRDFDKLNITGKQTVRDLWRQKDIKTLDTGRKPLSINVPAHGVLLYKFTPVQ</sequence>
<dbReference type="SUPFAM" id="SSF49313">
    <property type="entry name" value="Cadherin-like"/>
    <property type="match status" value="1"/>
</dbReference>
<proteinExistence type="inferred from homology"/>
<dbReference type="SUPFAM" id="SSF51445">
    <property type="entry name" value="(Trans)glycosidases"/>
    <property type="match status" value="1"/>
</dbReference>
<dbReference type="GO" id="GO:0005509">
    <property type="term" value="F:calcium ion binding"/>
    <property type="evidence" value="ECO:0007669"/>
    <property type="project" value="InterPro"/>
</dbReference>
<dbReference type="InterPro" id="IPR008979">
    <property type="entry name" value="Galactose-bd-like_sf"/>
</dbReference>
<dbReference type="PANTHER" id="PTHR11452:SF75">
    <property type="entry name" value="ALPHA-GALACTOSIDASE MEL1"/>
    <property type="match status" value="1"/>
</dbReference>
<evidence type="ECO:0000256" key="1">
    <source>
        <dbReference type="ARBA" id="ARBA00009743"/>
    </source>
</evidence>
<dbReference type="Gene3D" id="3.20.20.70">
    <property type="entry name" value="Aldolase class I"/>
    <property type="match status" value="1"/>
</dbReference>
<evidence type="ECO:0000256" key="4">
    <source>
        <dbReference type="ARBA" id="ARBA00023295"/>
    </source>
</evidence>
<dbReference type="Gene3D" id="2.60.40.10">
    <property type="entry name" value="Immunoglobulins"/>
    <property type="match status" value="1"/>
</dbReference>
<dbReference type="GO" id="GO:0005975">
    <property type="term" value="P:carbohydrate metabolic process"/>
    <property type="evidence" value="ECO:0007669"/>
    <property type="project" value="InterPro"/>
</dbReference>
<dbReference type="InterPro" id="IPR013780">
    <property type="entry name" value="Glyco_hydro_b"/>
</dbReference>
<dbReference type="Gene3D" id="2.60.120.1060">
    <property type="entry name" value="NPCBM/NEW2 domain"/>
    <property type="match status" value="1"/>
</dbReference>
<dbReference type="Pfam" id="PF17801">
    <property type="entry name" value="Melibiase_C"/>
    <property type="match status" value="1"/>
</dbReference>
<dbReference type="InterPro" id="IPR041233">
    <property type="entry name" value="Melibiase_C"/>
</dbReference>
<dbReference type="EC" id="3.2.1.22" evidence="5"/>
<protein>
    <recommendedName>
        <fullName evidence="5">Alpha-galactosidase</fullName>
        <ecNumber evidence="5">3.2.1.22</ecNumber>
    </recommendedName>
    <alternativeName>
        <fullName evidence="5">Melibiase</fullName>
    </alternativeName>
</protein>
<dbReference type="PRINTS" id="PR00740">
    <property type="entry name" value="GLHYDRLASE27"/>
</dbReference>
<dbReference type="Gene3D" id="2.60.40.1180">
    <property type="entry name" value="Golgi alpha-mannosidase II"/>
    <property type="match status" value="1"/>
</dbReference>
<dbReference type="InterPro" id="IPR015919">
    <property type="entry name" value="Cadherin-like_sf"/>
</dbReference>
<keyword evidence="4 5" id="KW-0326">Glycosidase</keyword>
<dbReference type="InterPro" id="IPR017853">
    <property type="entry name" value="GH"/>
</dbReference>
<evidence type="ECO:0000313" key="8">
    <source>
        <dbReference type="Proteomes" id="UP000070319"/>
    </source>
</evidence>
<dbReference type="PROSITE" id="PS51257">
    <property type="entry name" value="PROKAR_LIPOPROTEIN"/>
    <property type="match status" value="1"/>
</dbReference>
<dbReference type="SUPFAM" id="SSF49785">
    <property type="entry name" value="Galactose-binding domain-like"/>
    <property type="match status" value="1"/>
</dbReference>
<dbReference type="Pfam" id="PF05345">
    <property type="entry name" value="He_PIG"/>
    <property type="match status" value="1"/>
</dbReference>
<evidence type="ECO:0000256" key="5">
    <source>
        <dbReference type="RuleBase" id="RU361168"/>
    </source>
</evidence>
<gene>
    <name evidence="7" type="ORF">HMPREF2531_02065</name>
</gene>
<dbReference type="InterPro" id="IPR013222">
    <property type="entry name" value="Glyco_hyd_98_carb-bd"/>
</dbReference>
<dbReference type="EMBL" id="LTDF01000075">
    <property type="protein sequence ID" value="KXT51277.1"/>
    <property type="molecule type" value="Genomic_DNA"/>
</dbReference>
<keyword evidence="5" id="KW-1015">Disulfide bond</keyword>
<dbReference type="PATRIC" id="fig|329854.7.peg.2103"/>
<evidence type="ECO:0000256" key="2">
    <source>
        <dbReference type="ARBA" id="ARBA00022729"/>
    </source>
</evidence>
<dbReference type="GO" id="GO:0004557">
    <property type="term" value="F:alpha-galactosidase activity"/>
    <property type="evidence" value="ECO:0007669"/>
    <property type="project" value="UniProtKB-EC"/>
</dbReference>
<dbReference type="Proteomes" id="UP000070319">
    <property type="component" value="Unassembled WGS sequence"/>
</dbReference>
<reference evidence="7 8" key="1">
    <citation type="submission" date="2016-02" db="EMBL/GenBank/DDBJ databases">
        <authorList>
            <person name="Wen L."/>
            <person name="He K."/>
            <person name="Yang H."/>
        </authorList>
    </citation>
    <scope>NUCLEOTIDE SEQUENCE [LARGE SCALE GENOMIC DNA]</scope>
    <source>
        <strain evidence="7 8">KLE1704</strain>
    </source>
</reference>
<dbReference type="InterPro" id="IPR038637">
    <property type="entry name" value="NPCBM_sf"/>
</dbReference>
<accession>A0A139LIK7</accession>
<evidence type="ECO:0000259" key="6">
    <source>
        <dbReference type="SMART" id="SM00776"/>
    </source>
</evidence>
<comment type="caution">
    <text evidence="7">The sequence shown here is derived from an EMBL/GenBank/DDBJ whole genome shotgun (WGS) entry which is preliminary data.</text>
</comment>
<dbReference type="Pfam" id="PF16499">
    <property type="entry name" value="Melibiase_2"/>
    <property type="match status" value="1"/>
</dbReference>